<dbReference type="GO" id="GO:0010181">
    <property type="term" value="F:FMN binding"/>
    <property type="evidence" value="ECO:0007669"/>
    <property type="project" value="UniProtKB-UniRule"/>
</dbReference>
<comment type="catalytic activity">
    <reaction evidence="5">
        <text>N,N-dimethyl-1,4-phenylenediamine + anthranilate + 2 NAD(+) = 2-(4-dimethylaminophenyl)diazenylbenzoate + 2 NADH + 2 H(+)</text>
        <dbReference type="Rhea" id="RHEA:55872"/>
        <dbReference type="ChEBI" id="CHEBI:15378"/>
        <dbReference type="ChEBI" id="CHEBI:15783"/>
        <dbReference type="ChEBI" id="CHEBI:16567"/>
        <dbReference type="ChEBI" id="CHEBI:57540"/>
        <dbReference type="ChEBI" id="CHEBI:57945"/>
        <dbReference type="ChEBI" id="CHEBI:71579"/>
        <dbReference type="EC" id="1.7.1.17"/>
    </reaction>
    <physiologicalReaction direction="right-to-left" evidence="5">
        <dbReference type="Rhea" id="RHEA:55874"/>
    </physiologicalReaction>
</comment>
<evidence type="ECO:0000256" key="4">
    <source>
        <dbReference type="ARBA" id="ARBA00023027"/>
    </source>
</evidence>
<feature type="domain" description="Flavodoxin-like fold" evidence="7">
    <location>
        <begin position="2"/>
        <end position="196"/>
    </location>
</feature>
<reference evidence="8 9" key="1">
    <citation type="submission" date="2015-04" db="EMBL/GenBank/DDBJ databases">
        <title>Draft Genome Sequence of the Novel Agar-Digesting Marine Bacterium Q1.</title>
        <authorList>
            <person name="Li Y."/>
            <person name="Li D."/>
            <person name="Chen G."/>
            <person name="Du Z."/>
        </authorList>
    </citation>
    <scope>NUCLEOTIDE SEQUENCE [LARGE SCALE GENOMIC DNA]</scope>
    <source>
        <strain evidence="8 9">Q1</strain>
    </source>
</reference>
<evidence type="ECO:0000256" key="6">
    <source>
        <dbReference type="HAMAP-Rule" id="MF_01216"/>
    </source>
</evidence>
<dbReference type="EC" id="1.7.1.17" evidence="6"/>
<comment type="cofactor">
    <cofactor evidence="6">
        <name>FMN</name>
        <dbReference type="ChEBI" id="CHEBI:58210"/>
    </cofactor>
    <text evidence="6">Binds 1 FMN per subunit.</text>
</comment>
<comment type="function">
    <text evidence="6">Also exhibits azoreductase activity. Catalyzes the reductive cleavage of the azo bond in aromatic azo compounds to the corresponding amines.</text>
</comment>
<dbReference type="EC" id="1.6.5.-" evidence="6"/>
<gene>
    <name evidence="6" type="primary">azoR</name>
    <name evidence="8" type="ORF">XM47_07165</name>
</gene>
<dbReference type="GO" id="GO:0016652">
    <property type="term" value="F:oxidoreductase activity, acting on NAD(P)H as acceptor"/>
    <property type="evidence" value="ECO:0007669"/>
    <property type="project" value="UniProtKB-UniRule"/>
</dbReference>
<evidence type="ECO:0000256" key="2">
    <source>
        <dbReference type="ARBA" id="ARBA00022643"/>
    </source>
</evidence>
<dbReference type="Proteomes" id="UP000037600">
    <property type="component" value="Unassembled WGS sequence"/>
</dbReference>
<dbReference type="InterPro" id="IPR029039">
    <property type="entry name" value="Flavoprotein-like_sf"/>
</dbReference>
<proteinExistence type="inferred from homology"/>
<evidence type="ECO:0000259" key="7">
    <source>
        <dbReference type="Pfam" id="PF02525"/>
    </source>
</evidence>
<protein>
    <recommendedName>
        <fullName evidence="6">FMN dependent NADH:quinone oxidoreductase</fullName>
        <ecNumber evidence="6">1.6.5.-</ecNumber>
    </recommendedName>
    <alternativeName>
        <fullName evidence="6">Azo-dye reductase</fullName>
    </alternativeName>
    <alternativeName>
        <fullName evidence="6">FMN-dependent NADH-azo compound oxidoreductase</fullName>
    </alternativeName>
    <alternativeName>
        <fullName evidence="6">FMN-dependent NADH-azoreductase</fullName>
        <ecNumber evidence="6">1.7.1.17</ecNumber>
    </alternativeName>
</protein>
<accession>A0A0J8GSK4</accession>
<dbReference type="EMBL" id="LAZL01000009">
    <property type="protein sequence ID" value="KMT65775.1"/>
    <property type="molecule type" value="Genomic_DNA"/>
</dbReference>
<comment type="subunit">
    <text evidence="6">Homodimer.</text>
</comment>
<evidence type="ECO:0000256" key="3">
    <source>
        <dbReference type="ARBA" id="ARBA00023002"/>
    </source>
</evidence>
<comment type="caution">
    <text evidence="6">Lacks conserved residue(s) required for the propagation of feature annotation.</text>
</comment>
<comment type="similarity">
    <text evidence="6">Belongs to the azoreductase type 1 family.</text>
</comment>
<comment type="function">
    <text evidence="6">Quinone reductase that provides resistance to thiol-specific stress caused by electrophilic quinones.</text>
</comment>
<dbReference type="GO" id="GO:0016655">
    <property type="term" value="F:oxidoreductase activity, acting on NAD(P)H, quinone or similar compound as acceptor"/>
    <property type="evidence" value="ECO:0007669"/>
    <property type="project" value="InterPro"/>
</dbReference>
<feature type="binding site" evidence="6">
    <location>
        <begin position="96"/>
        <end position="99"/>
    </location>
    <ligand>
        <name>FMN</name>
        <dbReference type="ChEBI" id="CHEBI:58210"/>
    </ligand>
</feature>
<dbReference type="PATRIC" id="fig|1513271.3.peg.1467"/>
<evidence type="ECO:0000313" key="8">
    <source>
        <dbReference type="EMBL" id="KMT65775.1"/>
    </source>
</evidence>
<dbReference type="SUPFAM" id="SSF52218">
    <property type="entry name" value="Flavoproteins"/>
    <property type="match status" value="1"/>
</dbReference>
<comment type="catalytic activity">
    <reaction evidence="6">
        <text>2 a quinone + NADH + H(+) = 2 a 1,4-benzosemiquinone + NAD(+)</text>
        <dbReference type="Rhea" id="RHEA:65952"/>
        <dbReference type="ChEBI" id="CHEBI:15378"/>
        <dbReference type="ChEBI" id="CHEBI:57540"/>
        <dbReference type="ChEBI" id="CHEBI:57945"/>
        <dbReference type="ChEBI" id="CHEBI:132124"/>
        <dbReference type="ChEBI" id="CHEBI:134225"/>
    </reaction>
</comment>
<keyword evidence="3 6" id="KW-0560">Oxidoreductase</keyword>
<keyword evidence="4 6" id="KW-0520">NAD</keyword>
<dbReference type="InterPro" id="IPR050104">
    <property type="entry name" value="FMN-dep_NADH:Q_OxRdtase_AzoR1"/>
</dbReference>
<comment type="caution">
    <text evidence="8">The sequence shown here is derived from an EMBL/GenBank/DDBJ whole genome shotgun (WGS) entry which is preliminary data.</text>
</comment>
<keyword evidence="1 6" id="KW-0285">Flavoprotein</keyword>
<dbReference type="InterPro" id="IPR003680">
    <property type="entry name" value="Flavodoxin_fold"/>
</dbReference>
<dbReference type="PANTHER" id="PTHR43741">
    <property type="entry name" value="FMN-DEPENDENT NADH-AZOREDUCTASE 1"/>
    <property type="match status" value="1"/>
</dbReference>
<dbReference type="Gene3D" id="3.40.50.360">
    <property type="match status" value="1"/>
</dbReference>
<dbReference type="STRING" id="1513271.XM47_07165"/>
<dbReference type="RefSeq" id="WP_048691142.1">
    <property type="nucleotide sequence ID" value="NZ_KQ130486.1"/>
</dbReference>
<dbReference type="GO" id="GO:0009055">
    <property type="term" value="F:electron transfer activity"/>
    <property type="evidence" value="ECO:0007669"/>
    <property type="project" value="UniProtKB-UniRule"/>
</dbReference>
<dbReference type="PANTHER" id="PTHR43741:SF2">
    <property type="entry name" value="FMN-DEPENDENT NADH:QUINONE OXIDOREDUCTASE"/>
    <property type="match status" value="1"/>
</dbReference>
<evidence type="ECO:0000313" key="9">
    <source>
        <dbReference type="Proteomes" id="UP000037600"/>
    </source>
</evidence>
<organism evidence="8 9">
    <name type="scientific">Catenovulum maritimum</name>
    <dbReference type="NCBI Taxonomy" id="1513271"/>
    <lineage>
        <taxon>Bacteria</taxon>
        <taxon>Pseudomonadati</taxon>
        <taxon>Pseudomonadota</taxon>
        <taxon>Gammaproteobacteria</taxon>
        <taxon>Alteromonadales</taxon>
        <taxon>Alteromonadaceae</taxon>
        <taxon>Catenovulum</taxon>
    </lineage>
</organism>
<keyword evidence="9" id="KW-1185">Reference proteome</keyword>
<dbReference type="HAMAP" id="MF_01216">
    <property type="entry name" value="Azoreductase_type1"/>
    <property type="match status" value="1"/>
</dbReference>
<evidence type="ECO:0000256" key="1">
    <source>
        <dbReference type="ARBA" id="ARBA00022630"/>
    </source>
</evidence>
<evidence type="ECO:0000256" key="5">
    <source>
        <dbReference type="ARBA" id="ARBA00048542"/>
    </source>
</evidence>
<feature type="binding site" evidence="6">
    <location>
        <position position="10"/>
    </location>
    <ligand>
        <name>FMN</name>
        <dbReference type="ChEBI" id="CHEBI:58210"/>
    </ligand>
</feature>
<dbReference type="InterPro" id="IPR023048">
    <property type="entry name" value="NADH:quinone_OxRdtase_FMN_depd"/>
</dbReference>
<feature type="binding site" evidence="6">
    <location>
        <begin position="140"/>
        <end position="143"/>
    </location>
    <ligand>
        <name>FMN</name>
        <dbReference type="ChEBI" id="CHEBI:58210"/>
    </ligand>
</feature>
<dbReference type="AlphaFoldDB" id="A0A0J8GSK4"/>
<keyword evidence="2 6" id="KW-0288">FMN</keyword>
<sequence>MKTVLKIDSSLFGENGVSSQLNQKVVAELSEKYSDLAVINRSFSEQAIPHLDGDWIQALSTPEASRSAEQQKKVDFSDGLINEVKQADILVIGLPMYNFNIPSMLKAWIDHIARAGVTFKYTEQGPVGLLNGKQVYLVTTRGGVHKDSARDTQIQFVTTFLNFIGLTEIEVVYAEALNMQGHREPSIARAEQQIAELVR</sequence>
<dbReference type="Pfam" id="PF02525">
    <property type="entry name" value="Flavodoxin_2"/>
    <property type="match status" value="1"/>
</dbReference>
<dbReference type="OrthoDB" id="9787136at2"/>
<name>A0A0J8GSK4_9ALTE</name>